<evidence type="ECO:0000313" key="3">
    <source>
        <dbReference type="Proteomes" id="UP000283522"/>
    </source>
</evidence>
<dbReference type="Gene3D" id="1.10.260.40">
    <property type="entry name" value="lambda repressor-like DNA-binding domains"/>
    <property type="match status" value="1"/>
</dbReference>
<dbReference type="OrthoDB" id="7859381at2"/>
<dbReference type="InterPro" id="IPR010982">
    <property type="entry name" value="Lambda_DNA-bd_dom_sf"/>
</dbReference>
<dbReference type="RefSeq" id="WP_119476658.1">
    <property type="nucleotide sequence ID" value="NZ_QXML01000002.1"/>
</dbReference>
<comment type="caution">
    <text evidence="2">The sequence shown here is derived from an EMBL/GenBank/DDBJ whole genome shotgun (WGS) entry which is preliminary data.</text>
</comment>
<dbReference type="SMART" id="SM00530">
    <property type="entry name" value="HTH_XRE"/>
    <property type="match status" value="1"/>
</dbReference>
<dbReference type="GO" id="GO:0003677">
    <property type="term" value="F:DNA binding"/>
    <property type="evidence" value="ECO:0007669"/>
    <property type="project" value="InterPro"/>
</dbReference>
<dbReference type="Pfam" id="PF01381">
    <property type="entry name" value="HTH_3"/>
    <property type="match status" value="1"/>
</dbReference>
<reference evidence="2 3" key="1">
    <citation type="submission" date="2018-09" db="EMBL/GenBank/DDBJ databases">
        <authorList>
            <person name="Wang X."/>
            <person name="Du Z."/>
        </authorList>
    </citation>
    <scope>NUCLEOTIDE SEQUENCE [LARGE SCALE GENOMIC DNA]</scope>
    <source>
        <strain evidence="2 3">N3</strain>
    </source>
</reference>
<dbReference type="EMBL" id="QXML01000002">
    <property type="protein sequence ID" value="RIW17220.1"/>
    <property type="molecule type" value="Genomic_DNA"/>
</dbReference>
<evidence type="ECO:0000313" key="2">
    <source>
        <dbReference type="EMBL" id="RIW17220.1"/>
    </source>
</evidence>
<dbReference type="PROSITE" id="PS50943">
    <property type="entry name" value="HTH_CROC1"/>
    <property type="match status" value="1"/>
</dbReference>
<gene>
    <name evidence="2" type="ORF">D0X99_05580</name>
</gene>
<dbReference type="SUPFAM" id="SSF47413">
    <property type="entry name" value="lambda repressor-like DNA-binding domains"/>
    <property type="match status" value="1"/>
</dbReference>
<dbReference type="AlphaFoldDB" id="A0A418PUI5"/>
<accession>A0A418PUI5</accession>
<evidence type="ECO:0000259" key="1">
    <source>
        <dbReference type="PROSITE" id="PS50943"/>
    </source>
</evidence>
<dbReference type="PANTHER" id="PTHR42754">
    <property type="entry name" value="ENDOGLUCANASE"/>
    <property type="match status" value="1"/>
</dbReference>
<dbReference type="PANTHER" id="PTHR42754:SF1">
    <property type="entry name" value="LIPOPROTEIN"/>
    <property type="match status" value="1"/>
</dbReference>
<proteinExistence type="predicted"/>
<protein>
    <submittedName>
        <fullName evidence="2">XRE family transcriptional regulator</fullName>
    </submittedName>
</protein>
<dbReference type="Proteomes" id="UP000283522">
    <property type="component" value="Unassembled WGS sequence"/>
</dbReference>
<feature type="domain" description="HTH cro/C1-type" evidence="1">
    <location>
        <begin position="7"/>
        <end position="61"/>
    </location>
</feature>
<dbReference type="InterPro" id="IPR001387">
    <property type="entry name" value="Cro/C1-type_HTH"/>
</dbReference>
<name>A0A418PUI5_9BACT</name>
<dbReference type="CDD" id="cd00093">
    <property type="entry name" value="HTH_XRE"/>
    <property type="match status" value="1"/>
</dbReference>
<sequence length="265" mass="29481">MNLGEQIKTLRKAKSWTQTELAARCGITLRTIQRIESNAVKPSLFSLKKLSEALETDLSERLTEVTETYSNTSKPVKSMSTLLLILGNSFRRNSILVLVIAALLTTYFNWGKVKDSYLRAFDDTTITVNTINCGSETECDILLTKSDKSGIILWQKTYGGTSYDKAGQVLHTRDQGYLIVGSTSSFGKGNYDVMLIKVTSGGDIQWQQTYGEFFNEYGYSATQLTSGEGFEIEGTQQTCSTPNVSNDCKDSVWKFQIDKNGQRIG</sequence>
<organism evidence="2 3">
    <name type="scientific">Algoriphagus lacus</name>
    <dbReference type="NCBI Taxonomy" id="2056311"/>
    <lineage>
        <taxon>Bacteria</taxon>
        <taxon>Pseudomonadati</taxon>
        <taxon>Bacteroidota</taxon>
        <taxon>Cytophagia</taxon>
        <taxon>Cytophagales</taxon>
        <taxon>Cyclobacteriaceae</taxon>
        <taxon>Algoriphagus</taxon>
    </lineage>
</organism>
<keyword evidence="3" id="KW-1185">Reference proteome</keyword>